<dbReference type="PANTHER" id="PTHR17384">
    <property type="entry name" value="P-SELECTIN GLYCOPROTEIN LIGAND-1"/>
    <property type="match status" value="1"/>
</dbReference>
<proteinExistence type="predicted"/>
<organism evidence="4 5">
    <name type="scientific">Bagarius yarrelli</name>
    <name type="common">Goonch</name>
    <name type="synonym">Bagrus yarrelli</name>
    <dbReference type="NCBI Taxonomy" id="175774"/>
    <lineage>
        <taxon>Eukaryota</taxon>
        <taxon>Metazoa</taxon>
        <taxon>Chordata</taxon>
        <taxon>Craniata</taxon>
        <taxon>Vertebrata</taxon>
        <taxon>Euteleostomi</taxon>
        <taxon>Actinopterygii</taxon>
        <taxon>Neopterygii</taxon>
        <taxon>Teleostei</taxon>
        <taxon>Ostariophysi</taxon>
        <taxon>Siluriformes</taxon>
        <taxon>Sisoridae</taxon>
        <taxon>Sisorinae</taxon>
        <taxon>Bagarius</taxon>
    </lineage>
</organism>
<dbReference type="AlphaFoldDB" id="A0A556V6K5"/>
<keyword evidence="4" id="KW-0430">Lectin</keyword>
<gene>
    <name evidence="4" type="ORF">Baya_13583</name>
</gene>
<evidence type="ECO:0000256" key="1">
    <source>
        <dbReference type="SAM" id="MobiDB-lite"/>
    </source>
</evidence>
<dbReference type="Proteomes" id="UP000319801">
    <property type="component" value="Unassembled WGS sequence"/>
</dbReference>
<evidence type="ECO:0000313" key="5">
    <source>
        <dbReference type="Proteomes" id="UP000319801"/>
    </source>
</evidence>
<keyword evidence="5" id="KW-1185">Reference proteome</keyword>
<comment type="caution">
    <text evidence="4">The sequence shown here is derived from an EMBL/GenBank/DDBJ whole genome shotgun (WGS) entry which is preliminary data.</text>
</comment>
<dbReference type="PANTHER" id="PTHR17384:SF7">
    <property type="entry name" value="P-SELECTIN GLYCOPROTEIN LIGAND 1"/>
    <property type="match status" value="1"/>
</dbReference>
<dbReference type="GO" id="GO:0050901">
    <property type="term" value="P:leukocyte tethering or rolling"/>
    <property type="evidence" value="ECO:0007669"/>
    <property type="project" value="TreeGrafter"/>
</dbReference>
<evidence type="ECO:0000256" key="2">
    <source>
        <dbReference type="SAM" id="Phobius"/>
    </source>
</evidence>
<feature type="compositionally biased region" description="Polar residues" evidence="1">
    <location>
        <begin position="88"/>
        <end position="106"/>
    </location>
</feature>
<keyword evidence="2" id="KW-1133">Transmembrane helix</keyword>
<feature type="compositionally biased region" description="Polar residues" evidence="1">
    <location>
        <begin position="61"/>
        <end position="81"/>
    </location>
</feature>
<keyword evidence="2" id="KW-0812">Transmembrane</keyword>
<feature type="signal peptide" evidence="3">
    <location>
        <begin position="1"/>
        <end position="25"/>
    </location>
</feature>
<dbReference type="EMBL" id="VCAZ01000136">
    <property type="protein sequence ID" value="TSW89616.1"/>
    <property type="molecule type" value="Genomic_DNA"/>
</dbReference>
<keyword evidence="2" id="KW-0472">Membrane</keyword>
<sequence>MINRLNPRLFLFLLPVSCFVSGSLSLGLQDTHLPNTTIFNYTQYNNKTTVQQTTTITQEQSSPAPTFGQNTSKTSRPLQETNVERDASTLSSLLGGNKTNATNTASSVRTTGHMVLDEPSTGITTKPVAITVTEIKTTLNHQPQNTQKTATKVCTIAEPKEENLVGRCLLAIGSLAAITTIFIMTTIILATKLAGSRHKHRTSLLLETEMVCISTLMNDSDHPVPMPRRLKSNGALIPITEDEDGDDLTLNSFLHDTDGVV</sequence>
<feature type="region of interest" description="Disordered" evidence="1">
    <location>
        <begin position="52"/>
        <end position="106"/>
    </location>
</feature>
<evidence type="ECO:0000313" key="4">
    <source>
        <dbReference type="EMBL" id="TSW89616.1"/>
    </source>
</evidence>
<reference evidence="4 5" key="1">
    <citation type="journal article" date="2019" name="Genome Biol. Evol.">
        <title>Whole-Genome Sequencing of the Giant Devil Catfish, Bagarius yarrelli.</title>
        <authorList>
            <person name="Jiang W."/>
            <person name="Lv Y."/>
            <person name="Cheng L."/>
            <person name="Yang K."/>
            <person name="Chao B."/>
            <person name="Wang X."/>
            <person name="Li Y."/>
            <person name="Pan X."/>
            <person name="You X."/>
            <person name="Zhang Y."/>
            <person name="Yang J."/>
            <person name="Li J."/>
            <person name="Zhang X."/>
            <person name="Liu S."/>
            <person name="Sun C."/>
            <person name="Yang J."/>
            <person name="Shi Q."/>
        </authorList>
    </citation>
    <scope>NUCLEOTIDE SEQUENCE [LARGE SCALE GENOMIC DNA]</scope>
    <source>
        <strain evidence="4">JWS20170419001</strain>
        <tissue evidence="4">Muscle</tissue>
    </source>
</reference>
<name>A0A556V6K5_BAGYA</name>
<feature type="transmembrane region" description="Helical" evidence="2">
    <location>
        <begin position="169"/>
        <end position="191"/>
    </location>
</feature>
<evidence type="ECO:0000256" key="3">
    <source>
        <dbReference type="SAM" id="SignalP"/>
    </source>
</evidence>
<dbReference type="OrthoDB" id="8927116at2759"/>
<keyword evidence="3" id="KW-0732">Signal</keyword>
<feature type="chain" id="PRO_5022162765" evidence="3">
    <location>
        <begin position="26"/>
        <end position="261"/>
    </location>
</feature>
<dbReference type="GO" id="GO:0005886">
    <property type="term" value="C:plasma membrane"/>
    <property type="evidence" value="ECO:0007669"/>
    <property type="project" value="TreeGrafter"/>
</dbReference>
<dbReference type="GO" id="GO:0030246">
    <property type="term" value="F:carbohydrate binding"/>
    <property type="evidence" value="ECO:0007669"/>
    <property type="project" value="UniProtKB-KW"/>
</dbReference>
<protein>
    <submittedName>
        <fullName evidence="4">P-selectin glycoprotein ligand 1</fullName>
    </submittedName>
</protein>
<dbReference type="InterPro" id="IPR026195">
    <property type="entry name" value="PSGL-1"/>
</dbReference>
<accession>A0A556V6K5</accession>